<dbReference type="InterPro" id="IPR027417">
    <property type="entry name" value="P-loop_NTPase"/>
</dbReference>
<sequence length="215" mass="23156">MILMVGNTKGGVGKTTLAVQLAIGRARQGRQVWLVDADTQGTASMSIAERTLGPGIACSSYIEPKTLRSQVKQQLAGYDDVVIDVGGRDNGVLRTALMLTDVALVPFAPMSFDLWAMHNMAKAVSDVNGERDGLRVFAVMNQAEPRENSVDNAEAASAVREIPEFEYLDLPIRKRKAFSVASSQGMGVHETTPPDPKAVAELDRLLAAVFVLEEV</sequence>
<dbReference type="EMBL" id="BPRB01000271">
    <property type="protein sequence ID" value="GJE62068.1"/>
    <property type="molecule type" value="Genomic_DNA"/>
</dbReference>
<name>A0ABQ4U3M6_9HYPH</name>
<dbReference type="InterPro" id="IPR050678">
    <property type="entry name" value="DNA_Partitioning_ATPase"/>
</dbReference>
<dbReference type="SUPFAM" id="SSF52540">
    <property type="entry name" value="P-loop containing nucleoside triphosphate hydrolases"/>
    <property type="match status" value="1"/>
</dbReference>
<dbReference type="RefSeq" id="WP_238184655.1">
    <property type="nucleotide sequence ID" value="NZ_BPRB01000271.1"/>
</dbReference>
<gene>
    <name evidence="2" type="ORF">MPOCJGCO_4197</name>
</gene>
<reference evidence="2" key="2">
    <citation type="submission" date="2021-08" db="EMBL/GenBank/DDBJ databases">
        <authorList>
            <person name="Tani A."/>
            <person name="Ola A."/>
            <person name="Ogura Y."/>
            <person name="Katsura K."/>
            <person name="Hayashi T."/>
        </authorList>
    </citation>
    <scope>NUCLEOTIDE SEQUENCE</scope>
    <source>
        <strain evidence="2">DSM 23632</strain>
    </source>
</reference>
<dbReference type="InterPro" id="IPR002586">
    <property type="entry name" value="CobQ/CobB/MinD/ParA_Nub-bd_dom"/>
</dbReference>
<dbReference type="CDD" id="cd02042">
    <property type="entry name" value="ParAB_family"/>
    <property type="match status" value="1"/>
</dbReference>
<dbReference type="Gene3D" id="3.40.50.300">
    <property type="entry name" value="P-loop containing nucleotide triphosphate hydrolases"/>
    <property type="match status" value="1"/>
</dbReference>
<evidence type="ECO:0000313" key="2">
    <source>
        <dbReference type="EMBL" id="GJE62068.1"/>
    </source>
</evidence>
<dbReference type="Proteomes" id="UP001055057">
    <property type="component" value="Unassembled WGS sequence"/>
</dbReference>
<organism evidence="2 3">
    <name type="scientific">Methylobacterium trifolii</name>
    <dbReference type="NCBI Taxonomy" id="1003092"/>
    <lineage>
        <taxon>Bacteria</taxon>
        <taxon>Pseudomonadati</taxon>
        <taxon>Pseudomonadota</taxon>
        <taxon>Alphaproteobacteria</taxon>
        <taxon>Hyphomicrobiales</taxon>
        <taxon>Methylobacteriaceae</taxon>
        <taxon>Methylobacterium</taxon>
    </lineage>
</organism>
<feature type="domain" description="CobQ/CobB/MinD/ParA nucleotide binding" evidence="1">
    <location>
        <begin position="4"/>
        <end position="186"/>
    </location>
</feature>
<dbReference type="PANTHER" id="PTHR13696">
    <property type="entry name" value="P-LOOP CONTAINING NUCLEOSIDE TRIPHOSPHATE HYDROLASE"/>
    <property type="match status" value="1"/>
</dbReference>
<accession>A0ABQ4U3M6</accession>
<reference evidence="2" key="1">
    <citation type="journal article" date="2021" name="Front. Microbiol.">
        <title>Comprehensive Comparative Genomics and Phenotyping of Methylobacterium Species.</title>
        <authorList>
            <person name="Alessa O."/>
            <person name="Ogura Y."/>
            <person name="Fujitani Y."/>
            <person name="Takami H."/>
            <person name="Hayashi T."/>
            <person name="Sahin N."/>
            <person name="Tani A."/>
        </authorList>
    </citation>
    <scope>NUCLEOTIDE SEQUENCE</scope>
    <source>
        <strain evidence="2">DSM 23632</strain>
    </source>
</reference>
<dbReference type="PANTHER" id="PTHR13696:SF96">
    <property type="entry name" value="COBQ_COBB_MIND_PARA NUCLEOTIDE BINDING DOMAIN-CONTAINING PROTEIN"/>
    <property type="match status" value="1"/>
</dbReference>
<keyword evidence="3" id="KW-1185">Reference proteome</keyword>
<proteinExistence type="predicted"/>
<dbReference type="PIRSF" id="PIRSF009320">
    <property type="entry name" value="Nuc_binding_HP_1000"/>
    <property type="match status" value="1"/>
</dbReference>
<dbReference type="Pfam" id="PF01656">
    <property type="entry name" value="CbiA"/>
    <property type="match status" value="1"/>
</dbReference>
<protein>
    <submittedName>
        <fullName evidence="2">Iron-sulfur cluster carrier protein</fullName>
    </submittedName>
</protein>
<evidence type="ECO:0000259" key="1">
    <source>
        <dbReference type="Pfam" id="PF01656"/>
    </source>
</evidence>
<comment type="caution">
    <text evidence="2">The sequence shown here is derived from an EMBL/GenBank/DDBJ whole genome shotgun (WGS) entry which is preliminary data.</text>
</comment>
<evidence type="ECO:0000313" key="3">
    <source>
        <dbReference type="Proteomes" id="UP001055057"/>
    </source>
</evidence>